<dbReference type="PANTHER" id="PTHR46514:SF3">
    <property type="entry name" value="AMPHIPHYSIN"/>
    <property type="match status" value="1"/>
</dbReference>
<feature type="compositionally biased region" description="Polar residues" evidence="5">
    <location>
        <begin position="208"/>
        <end position="228"/>
    </location>
</feature>
<dbReference type="FunFam" id="2.30.30.40:FF:000172">
    <property type="entry name" value="Amphiphysin, isoform B"/>
    <property type="match status" value="1"/>
</dbReference>
<dbReference type="GO" id="GO:0005543">
    <property type="term" value="F:phospholipid binding"/>
    <property type="evidence" value="ECO:0007669"/>
    <property type="project" value="TreeGrafter"/>
</dbReference>
<dbReference type="AlphaFoldDB" id="A0A915II00"/>
<dbReference type="CDD" id="cd11790">
    <property type="entry name" value="SH3_Amphiphysin"/>
    <property type="match status" value="1"/>
</dbReference>
<dbReference type="PROSITE" id="PS51021">
    <property type="entry name" value="BAR"/>
    <property type="match status" value="1"/>
</dbReference>
<keyword evidence="2 4" id="KW-0728">SH3 domain</keyword>
<dbReference type="SUPFAM" id="SSF103657">
    <property type="entry name" value="BAR/IMD domain-like"/>
    <property type="match status" value="1"/>
</dbReference>
<evidence type="ECO:0000313" key="8">
    <source>
        <dbReference type="Proteomes" id="UP000887565"/>
    </source>
</evidence>
<dbReference type="InterPro" id="IPR001452">
    <property type="entry name" value="SH3_domain"/>
</dbReference>
<dbReference type="Pfam" id="PF14604">
    <property type="entry name" value="SH3_9"/>
    <property type="match status" value="1"/>
</dbReference>
<dbReference type="GO" id="GO:0005737">
    <property type="term" value="C:cytoplasm"/>
    <property type="evidence" value="ECO:0007669"/>
    <property type="project" value="UniProtKB-SubCell"/>
</dbReference>
<feature type="region of interest" description="Disordered" evidence="5">
    <location>
        <begin position="306"/>
        <end position="333"/>
    </location>
</feature>
<dbReference type="SUPFAM" id="SSF50044">
    <property type="entry name" value="SH3-domain"/>
    <property type="match status" value="1"/>
</dbReference>
<feature type="domain" description="BAR" evidence="7">
    <location>
        <begin position="1"/>
        <end position="140"/>
    </location>
</feature>
<organism evidence="8 9">
    <name type="scientific">Romanomermis culicivorax</name>
    <name type="common">Nematode worm</name>
    <dbReference type="NCBI Taxonomy" id="13658"/>
    <lineage>
        <taxon>Eukaryota</taxon>
        <taxon>Metazoa</taxon>
        <taxon>Ecdysozoa</taxon>
        <taxon>Nematoda</taxon>
        <taxon>Enoplea</taxon>
        <taxon>Dorylaimia</taxon>
        <taxon>Mermithida</taxon>
        <taxon>Mermithoidea</taxon>
        <taxon>Mermithidae</taxon>
        <taxon>Romanomermis</taxon>
    </lineage>
</organism>
<name>A0A915II00_ROMCU</name>
<dbReference type="Gene3D" id="2.30.30.40">
    <property type="entry name" value="SH3 Domains"/>
    <property type="match status" value="1"/>
</dbReference>
<dbReference type="Proteomes" id="UP000887565">
    <property type="component" value="Unplaced"/>
</dbReference>
<dbReference type="PRINTS" id="PR01251">
    <property type="entry name" value="AMPHIPHYSIN"/>
</dbReference>
<evidence type="ECO:0000256" key="3">
    <source>
        <dbReference type="ARBA" id="ARBA00022490"/>
    </source>
</evidence>
<evidence type="ECO:0000259" key="6">
    <source>
        <dbReference type="PROSITE" id="PS50002"/>
    </source>
</evidence>
<evidence type="ECO:0000259" key="7">
    <source>
        <dbReference type="PROSITE" id="PS51021"/>
    </source>
</evidence>
<dbReference type="WBParaSite" id="nRc.2.0.1.t13429-RA">
    <property type="protein sequence ID" value="nRc.2.0.1.t13429-RA"/>
    <property type="gene ID" value="nRc.2.0.1.g13429"/>
</dbReference>
<evidence type="ECO:0000256" key="4">
    <source>
        <dbReference type="PROSITE-ProRule" id="PRU00192"/>
    </source>
</evidence>
<evidence type="ECO:0000313" key="9">
    <source>
        <dbReference type="WBParaSite" id="nRc.2.0.1.t13429-RA"/>
    </source>
</evidence>
<keyword evidence="8" id="KW-1185">Reference proteome</keyword>
<dbReference type="PROSITE" id="PS50002">
    <property type="entry name" value="SH3"/>
    <property type="match status" value="1"/>
</dbReference>
<evidence type="ECO:0000256" key="5">
    <source>
        <dbReference type="SAM" id="MobiDB-lite"/>
    </source>
</evidence>
<dbReference type="PANTHER" id="PTHR46514">
    <property type="entry name" value="AMPHIPHYSIN"/>
    <property type="match status" value="1"/>
</dbReference>
<protein>
    <submittedName>
        <fullName evidence="9">Endophilin-A</fullName>
    </submittedName>
</protein>
<dbReference type="Pfam" id="PF03114">
    <property type="entry name" value="BAR"/>
    <property type="match status" value="1"/>
</dbReference>
<sequence length="333" mass="37727">SLEILWDEYLQKLNDDALTPLNFYCNQFADLKVKIAKRGRKLVDYDAARHAHNSVVAANKKEDSKLIKTKEQFNIAKKLYTDINNELLSVLPNLYESRVGFTVNHLKCVFNADYHFHDESAKLSRDIRQEMGRMNVDDYKLDTNVAQIINNSKASEVTILEESLKSSTPDKSTSEEVEKIINRENGSSDAKVTDQLSSAVVGADRPFPQNNETKPQISAKQRTPSLDESNPFKHDQNLQNLPQKVEVKTKEEVITLTTSEKPSESISPVVLYKVRTTHRYSAEDTDELSFEAGEVILVVPYENPDEQDDGWLNGVKESSGEKGVFPENFTKKI</sequence>
<proteinExistence type="predicted"/>
<dbReference type="OMA" id="QMYTEMN"/>
<reference evidence="9" key="1">
    <citation type="submission" date="2022-11" db="UniProtKB">
        <authorList>
            <consortium name="WormBaseParasite"/>
        </authorList>
    </citation>
    <scope>IDENTIFICATION</scope>
</reference>
<feature type="domain" description="SH3" evidence="6">
    <location>
        <begin position="269"/>
        <end position="333"/>
    </location>
</feature>
<dbReference type="InterPro" id="IPR036028">
    <property type="entry name" value="SH3-like_dom_sf"/>
</dbReference>
<feature type="region of interest" description="Disordered" evidence="5">
    <location>
        <begin position="201"/>
        <end position="238"/>
    </location>
</feature>
<dbReference type="InterPro" id="IPR004148">
    <property type="entry name" value="BAR_dom"/>
</dbReference>
<evidence type="ECO:0000256" key="2">
    <source>
        <dbReference type="ARBA" id="ARBA00022443"/>
    </source>
</evidence>
<keyword evidence="3" id="KW-0963">Cytoplasm</keyword>
<dbReference type="Gene3D" id="1.20.1270.60">
    <property type="entry name" value="Arfaptin homology (AH) domain/BAR domain"/>
    <property type="match status" value="1"/>
</dbReference>
<dbReference type="InterPro" id="IPR027267">
    <property type="entry name" value="AH/BAR_dom_sf"/>
</dbReference>
<comment type="subcellular location">
    <subcellularLocation>
        <location evidence="1">Cytoplasm</location>
    </subcellularLocation>
</comment>
<dbReference type="InterPro" id="IPR003005">
    <property type="entry name" value="Amphiphysin"/>
</dbReference>
<accession>A0A915II00</accession>
<dbReference type="SMART" id="SM00326">
    <property type="entry name" value="SH3"/>
    <property type="match status" value="1"/>
</dbReference>
<dbReference type="GO" id="GO:0005886">
    <property type="term" value="C:plasma membrane"/>
    <property type="evidence" value="ECO:0007669"/>
    <property type="project" value="TreeGrafter"/>
</dbReference>
<evidence type="ECO:0000256" key="1">
    <source>
        <dbReference type="ARBA" id="ARBA00004496"/>
    </source>
</evidence>